<sequence length="77" mass="8625">MNKTDLTAEVNAETGLSKRASEEAFITTTPVITNALTRREGVTLVGSRAFQFVGKKARRGRNLRTEQSMQRSAKRRK</sequence>
<dbReference type="GO" id="GO:0030527">
    <property type="term" value="F:structural constituent of chromatin"/>
    <property type="evidence" value="ECO:0007669"/>
    <property type="project" value="InterPro"/>
</dbReference>
<gene>
    <name evidence="2" type="ORF">LCGC14_2728750</name>
</gene>
<feature type="region of interest" description="Disordered" evidence="1">
    <location>
        <begin position="56"/>
        <end position="77"/>
    </location>
</feature>
<dbReference type="Gene3D" id="4.10.520.10">
    <property type="entry name" value="IHF-like DNA-binding proteins"/>
    <property type="match status" value="1"/>
</dbReference>
<dbReference type="GO" id="GO:0003677">
    <property type="term" value="F:DNA binding"/>
    <property type="evidence" value="ECO:0007669"/>
    <property type="project" value="InterPro"/>
</dbReference>
<reference evidence="2" key="1">
    <citation type="journal article" date="2015" name="Nature">
        <title>Complex archaea that bridge the gap between prokaryotes and eukaryotes.</title>
        <authorList>
            <person name="Spang A."/>
            <person name="Saw J.H."/>
            <person name="Jorgensen S.L."/>
            <person name="Zaremba-Niedzwiedzka K."/>
            <person name="Martijn J."/>
            <person name="Lind A.E."/>
            <person name="van Eijk R."/>
            <person name="Schleper C."/>
            <person name="Guy L."/>
            <person name="Ettema T.J."/>
        </authorList>
    </citation>
    <scope>NUCLEOTIDE SEQUENCE</scope>
</reference>
<dbReference type="SUPFAM" id="SSF47729">
    <property type="entry name" value="IHF-like DNA-binding proteins"/>
    <property type="match status" value="1"/>
</dbReference>
<dbReference type="AlphaFoldDB" id="A0A0F9BZP6"/>
<evidence type="ECO:0008006" key="3">
    <source>
        <dbReference type="Google" id="ProtNLM"/>
    </source>
</evidence>
<evidence type="ECO:0000256" key="1">
    <source>
        <dbReference type="SAM" id="MobiDB-lite"/>
    </source>
</evidence>
<dbReference type="EMBL" id="LAZR01049340">
    <property type="protein sequence ID" value="KKK89871.1"/>
    <property type="molecule type" value="Genomic_DNA"/>
</dbReference>
<name>A0A0F9BZP6_9ZZZZ</name>
<dbReference type="Pfam" id="PF00216">
    <property type="entry name" value="Bac_DNA_binding"/>
    <property type="match status" value="1"/>
</dbReference>
<dbReference type="InterPro" id="IPR000119">
    <property type="entry name" value="Hist_DNA-bd"/>
</dbReference>
<dbReference type="InterPro" id="IPR010992">
    <property type="entry name" value="IHF-like_DNA-bd_dom_sf"/>
</dbReference>
<organism evidence="2">
    <name type="scientific">marine sediment metagenome</name>
    <dbReference type="NCBI Taxonomy" id="412755"/>
    <lineage>
        <taxon>unclassified sequences</taxon>
        <taxon>metagenomes</taxon>
        <taxon>ecological metagenomes</taxon>
    </lineage>
</organism>
<proteinExistence type="predicted"/>
<accession>A0A0F9BZP6</accession>
<evidence type="ECO:0000313" key="2">
    <source>
        <dbReference type="EMBL" id="KKK89871.1"/>
    </source>
</evidence>
<protein>
    <recommendedName>
        <fullName evidence="3">DNA-binding protein HU</fullName>
    </recommendedName>
</protein>
<comment type="caution">
    <text evidence="2">The sequence shown here is derived from an EMBL/GenBank/DDBJ whole genome shotgun (WGS) entry which is preliminary data.</text>
</comment>